<dbReference type="Gene3D" id="3.40.50.1820">
    <property type="entry name" value="alpha/beta hydrolase"/>
    <property type="match status" value="1"/>
</dbReference>
<dbReference type="AlphaFoldDB" id="A0A1X0ZVA8"/>
<dbReference type="EMBL" id="NBWC01000017">
    <property type="protein sequence ID" value="ORL63679.1"/>
    <property type="molecule type" value="Genomic_DNA"/>
</dbReference>
<dbReference type="InterPro" id="IPR029058">
    <property type="entry name" value="AB_hydrolase_fold"/>
</dbReference>
<gene>
    <name evidence="1" type="ORF">B7H17_14100</name>
</gene>
<accession>A0A1X0ZVA8</accession>
<dbReference type="Proteomes" id="UP000193675">
    <property type="component" value="Unassembled WGS sequence"/>
</dbReference>
<evidence type="ECO:0000313" key="1">
    <source>
        <dbReference type="EMBL" id="ORL63679.1"/>
    </source>
</evidence>
<protein>
    <submittedName>
        <fullName evidence="1">Alpha/beta hydrolase</fullName>
    </submittedName>
</protein>
<keyword evidence="1" id="KW-0378">Hydrolase</keyword>
<name>A0A1X0ZVA8_PSEPU</name>
<dbReference type="SUPFAM" id="SSF53474">
    <property type="entry name" value="alpha/beta-Hydrolases"/>
    <property type="match status" value="1"/>
</dbReference>
<dbReference type="OrthoDB" id="5451115at2"/>
<reference evidence="1 2" key="1">
    <citation type="submission" date="2017-04" db="EMBL/GenBank/DDBJ databases">
        <title>Presence of VIM-2 positive Pseudomonas species in chickens and their surrounding environment.</title>
        <authorList>
            <person name="Zhang R."/>
        </authorList>
    </citation>
    <scope>NUCLEOTIDE SEQUENCE [LARGE SCALE GENOMIC DNA]</scope>
    <source>
        <strain evidence="1 2">DZ-C18</strain>
    </source>
</reference>
<proteinExistence type="predicted"/>
<dbReference type="GO" id="GO:0016787">
    <property type="term" value="F:hydrolase activity"/>
    <property type="evidence" value="ECO:0007669"/>
    <property type="project" value="UniProtKB-KW"/>
</dbReference>
<evidence type="ECO:0000313" key="2">
    <source>
        <dbReference type="Proteomes" id="UP000193675"/>
    </source>
</evidence>
<organism evidence="1 2">
    <name type="scientific">Pseudomonas putida</name>
    <name type="common">Arthrobacter siderocapsulatus</name>
    <dbReference type="NCBI Taxonomy" id="303"/>
    <lineage>
        <taxon>Bacteria</taxon>
        <taxon>Pseudomonadati</taxon>
        <taxon>Pseudomonadota</taxon>
        <taxon>Gammaproteobacteria</taxon>
        <taxon>Pseudomonadales</taxon>
        <taxon>Pseudomonadaceae</taxon>
        <taxon>Pseudomonas</taxon>
    </lineage>
</organism>
<dbReference type="RefSeq" id="WP_084851872.1">
    <property type="nucleotide sequence ID" value="NZ_MN961670.1"/>
</dbReference>
<comment type="caution">
    <text evidence="1">The sequence shown here is derived from an EMBL/GenBank/DDBJ whole genome shotgun (WGS) entry which is preliminary data.</text>
</comment>
<sequence length="269" mass="29243">MLKSLIAVSLVASVSLLSGCASKVELSSYATGNLKPAVLTATGFPIQSMIPAAGSYRHMRVYIEGDGHAWATSSQPSTDPTPHTSIMLRFAAGDLNPAAYLARPCQFVTTKACTTDVWTHSRFDRPEIESMNSALSLLKSRFQVESFELIGHSGGGEVALVLAGMRSDVNQVQTIAGNVDPIFWGKLHQLTPLKSPLTPLQYKDRLREIPQRHIVGMNDRVVPPSVAAAYSAQMEGKCLEIVAVDASHNDGYDTIWRRFSSNPLLCKEL</sequence>
<dbReference type="PROSITE" id="PS51257">
    <property type="entry name" value="PROKAR_LIPOPROTEIN"/>
    <property type="match status" value="1"/>
</dbReference>